<evidence type="ECO:0000313" key="1">
    <source>
        <dbReference type="EMBL" id="TGG91229.1"/>
    </source>
</evidence>
<dbReference type="NCBIfam" id="TIGR02664">
    <property type="entry name" value="nitr_red_assoc"/>
    <property type="match status" value="1"/>
</dbReference>
<comment type="caution">
    <text evidence="1">The sequence shown here is derived from an EMBL/GenBank/DDBJ whole genome shotgun (WGS) entry which is preliminary data.</text>
</comment>
<evidence type="ECO:0000313" key="2">
    <source>
        <dbReference type="Proteomes" id="UP000317990"/>
    </source>
</evidence>
<reference evidence="1 2" key="1">
    <citation type="journal article" date="2019" name="mSystems">
        <title>Life at home and on the roam: Genomic adaptions reflect the dual lifestyle of an intracellular, facultative symbiont.</title>
        <authorList>
            <person name="Burgsdorf I."/>
        </authorList>
    </citation>
    <scope>NUCLEOTIDE SEQUENCE [LARGE SCALE GENOMIC DNA]</scope>
    <source>
        <strain evidence="1">277cV</strain>
    </source>
</reference>
<dbReference type="Proteomes" id="UP000317990">
    <property type="component" value="Unassembled WGS sequence"/>
</dbReference>
<accession>A0A524RM21</accession>
<proteinExistence type="predicted"/>
<dbReference type="EMBL" id="SRMO01000080">
    <property type="protein sequence ID" value="TGG91229.1"/>
    <property type="molecule type" value="Genomic_DNA"/>
</dbReference>
<sequence>MPASAQGDAADPGRPGLAPGPEASRCFDFEVDFVAGWRCIPLCLRRKLDLAGIKLKLGHWIELSRSERQELVDWPDDAAALNAMALHLRERSTGMANGRVKDLPVATGEPWSGGVLPDAVQQGAVACGQPISPAQWTALSELERFALCKLARPGHDHHNLPRALAEFLD</sequence>
<gene>
    <name evidence="1" type="ORF">ERJ67_08235</name>
</gene>
<name>A0A524RM21_9CHRO</name>
<organism evidence="1 2">
    <name type="scientific">Aphanocapsa feldmannii 277cV</name>
    <dbReference type="NCBI Taxonomy" id="2507553"/>
    <lineage>
        <taxon>Bacteria</taxon>
        <taxon>Bacillati</taxon>
        <taxon>Cyanobacteriota</taxon>
        <taxon>Cyanophyceae</taxon>
        <taxon>Oscillatoriophycideae</taxon>
        <taxon>Chroococcales</taxon>
        <taxon>Microcystaceae</taxon>
        <taxon>Aphanocapsa</taxon>
    </lineage>
</organism>
<dbReference type="InterPro" id="IPR013481">
    <property type="entry name" value="NarM"/>
</dbReference>
<dbReference type="AlphaFoldDB" id="A0A524RM21"/>
<dbReference type="Pfam" id="PF09655">
    <property type="entry name" value="Nitr_red_assoc"/>
    <property type="match status" value="1"/>
</dbReference>
<protein>
    <submittedName>
        <fullName evidence="1">Nitrate reductase</fullName>
    </submittedName>
</protein>